<dbReference type="Proteomes" id="UP001152320">
    <property type="component" value="Unassembled WGS sequence"/>
</dbReference>
<feature type="compositionally biased region" description="Low complexity" evidence="2">
    <location>
        <begin position="1"/>
        <end position="31"/>
    </location>
</feature>
<feature type="region of interest" description="Disordered" evidence="2">
    <location>
        <begin position="210"/>
        <end position="275"/>
    </location>
</feature>
<feature type="compositionally biased region" description="Basic and acidic residues" evidence="2">
    <location>
        <begin position="266"/>
        <end position="275"/>
    </location>
</feature>
<feature type="domain" description="CCHC-type" evidence="3">
    <location>
        <begin position="42"/>
        <end position="54"/>
    </location>
</feature>
<dbReference type="GO" id="GO:0008270">
    <property type="term" value="F:zinc ion binding"/>
    <property type="evidence" value="ECO:0007669"/>
    <property type="project" value="UniProtKB-KW"/>
</dbReference>
<dbReference type="PROSITE" id="PS50158">
    <property type="entry name" value="ZF_CCHC"/>
    <property type="match status" value="1"/>
</dbReference>
<protein>
    <recommendedName>
        <fullName evidence="3">CCHC-type domain-containing protein</fullName>
    </recommendedName>
</protein>
<evidence type="ECO:0000259" key="3">
    <source>
        <dbReference type="PROSITE" id="PS50158"/>
    </source>
</evidence>
<feature type="compositionally biased region" description="Basic and acidic residues" evidence="2">
    <location>
        <begin position="80"/>
        <end position="93"/>
    </location>
</feature>
<proteinExistence type="predicted"/>
<comment type="caution">
    <text evidence="4">The sequence shown here is derived from an EMBL/GenBank/DDBJ whole genome shotgun (WGS) entry which is preliminary data.</text>
</comment>
<dbReference type="AlphaFoldDB" id="A0A9Q0YA97"/>
<evidence type="ECO:0000313" key="4">
    <source>
        <dbReference type="EMBL" id="KAJ8019102.1"/>
    </source>
</evidence>
<keyword evidence="5" id="KW-1185">Reference proteome</keyword>
<dbReference type="InterPro" id="IPR001878">
    <property type="entry name" value="Znf_CCHC"/>
</dbReference>
<evidence type="ECO:0000313" key="5">
    <source>
        <dbReference type="Proteomes" id="UP001152320"/>
    </source>
</evidence>
<sequence length="275" mass="29900">MEQSSSNASNPSTESGNVSRVSTRPSSTSNPGKSKTSRKGNCYRCGRDGHFAKDKDCPARDKQCKKCGLIGHFAICCKTKPRDGKSGKGNVDRHKPHASRGNSISGTNPRSSSETVSYVEPSSSISNTASGYAFVVEEKRNPVLSGILDIVADFADEKRNVSESDISVGDQVLLRRPRVDKLSAPFHETPFEVVDKYHSQVTVQSPEGVTYKRNSSHVKKFESGQEVTPQVESSEEGSKSEASGGIADDVGIKPSRPVRTRKMPSRFKDFVIDTK</sequence>
<keyword evidence="1" id="KW-0862">Zinc</keyword>
<keyword evidence="1" id="KW-0863">Zinc-finger</keyword>
<dbReference type="InterPro" id="IPR036875">
    <property type="entry name" value="Znf_CCHC_sf"/>
</dbReference>
<feature type="compositionally biased region" description="Polar residues" evidence="2">
    <location>
        <begin position="100"/>
        <end position="125"/>
    </location>
</feature>
<dbReference type="SMART" id="SM00343">
    <property type="entry name" value="ZnF_C2HC"/>
    <property type="match status" value="2"/>
</dbReference>
<evidence type="ECO:0000256" key="1">
    <source>
        <dbReference type="PROSITE-ProRule" id="PRU00047"/>
    </source>
</evidence>
<dbReference type="Gene3D" id="4.10.60.10">
    <property type="entry name" value="Zinc finger, CCHC-type"/>
    <property type="match status" value="1"/>
</dbReference>
<reference evidence="4" key="1">
    <citation type="submission" date="2021-10" db="EMBL/GenBank/DDBJ databases">
        <title>Tropical sea cucumber genome reveals ecological adaptation and Cuvierian tubules defense mechanism.</title>
        <authorList>
            <person name="Chen T."/>
        </authorList>
    </citation>
    <scope>NUCLEOTIDE SEQUENCE</scope>
    <source>
        <strain evidence="4">Nanhai2018</strain>
        <tissue evidence="4">Muscle</tissue>
    </source>
</reference>
<name>A0A9Q0YA97_HOLLE</name>
<feature type="region of interest" description="Disordered" evidence="2">
    <location>
        <begin position="1"/>
        <end position="44"/>
    </location>
</feature>
<organism evidence="4 5">
    <name type="scientific">Holothuria leucospilota</name>
    <name type="common">Black long sea cucumber</name>
    <name type="synonym">Mertensiothuria leucospilota</name>
    <dbReference type="NCBI Taxonomy" id="206669"/>
    <lineage>
        <taxon>Eukaryota</taxon>
        <taxon>Metazoa</taxon>
        <taxon>Echinodermata</taxon>
        <taxon>Eleutherozoa</taxon>
        <taxon>Echinozoa</taxon>
        <taxon>Holothuroidea</taxon>
        <taxon>Aspidochirotacea</taxon>
        <taxon>Aspidochirotida</taxon>
        <taxon>Holothuriidae</taxon>
        <taxon>Holothuria</taxon>
    </lineage>
</organism>
<accession>A0A9Q0YA97</accession>
<evidence type="ECO:0000256" key="2">
    <source>
        <dbReference type="SAM" id="MobiDB-lite"/>
    </source>
</evidence>
<dbReference type="OrthoDB" id="8035941at2759"/>
<gene>
    <name evidence="4" type="ORF">HOLleu_42510</name>
</gene>
<feature type="compositionally biased region" description="Basic residues" evidence="2">
    <location>
        <begin position="256"/>
        <end position="265"/>
    </location>
</feature>
<keyword evidence="1" id="KW-0479">Metal-binding</keyword>
<dbReference type="GO" id="GO:0003676">
    <property type="term" value="F:nucleic acid binding"/>
    <property type="evidence" value="ECO:0007669"/>
    <property type="project" value="InterPro"/>
</dbReference>
<dbReference type="EMBL" id="JAIZAY010000083">
    <property type="protein sequence ID" value="KAJ8019102.1"/>
    <property type="molecule type" value="Genomic_DNA"/>
</dbReference>
<dbReference type="SUPFAM" id="SSF57756">
    <property type="entry name" value="Retrovirus zinc finger-like domains"/>
    <property type="match status" value="1"/>
</dbReference>
<feature type="region of interest" description="Disordered" evidence="2">
    <location>
        <begin position="78"/>
        <end position="125"/>
    </location>
</feature>